<keyword evidence="5 9" id="KW-0997">Cell inner membrane</keyword>
<keyword evidence="3 9" id="KW-0813">Transport</keyword>
<dbReference type="Gene3D" id="3.30.70.1430">
    <property type="entry name" value="Multidrug efflux transporter AcrB pore domain"/>
    <property type="match status" value="2"/>
</dbReference>
<evidence type="ECO:0000256" key="1">
    <source>
        <dbReference type="ARBA" id="ARBA00004429"/>
    </source>
</evidence>
<protein>
    <recommendedName>
        <fullName evidence="9">Efflux pump membrane transporter</fullName>
    </recommendedName>
</protein>
<comment type="subcellular location">
    <subcellularLocation>
        <location evidence="1 9">Cell inner membrane</location>
        <topology evidence="1 9">Multi-pass membrane protein</topology>
    </subcellularLocation>
</comment>
<reference evidence="10 11" key="1">
    <citation type="journal article" date="2020" name="Microorganisms">
        <title>Osmotic Adaptation and Compatible Solute Biosynthesis of Phototrophic Bacteria as Revealed from Genome Analyses.</title>
        <authorList>
            <person name="Imhoff J.F."/>
            <person name="Rahn T."/>
            <person name="Kunzel S."/>
            <person name="Keller A."/>
            <person name="Neulinger S.C."/>
        </authorList>
    </citation>
    <scope>NUCLEOTIDE SEQUENCE [LARGE SCALE GENOMIC DNA]</scope>
    <source>
        <strain evidence="10 11">DSM 15116</strain>
    </source>
</reference>
<keyword evidence="11" id="KW-1185">Reference proteome</keyword>
<dbReference type="Pfam" id="PF00873">
    <property type="entry name" value="ACR_tran"/>
    <property type="match status" value="1"/>
</dbReference>
<dbReference type="InterPro" id="IPR004764">
    <property type="entry name" value="MdtF-like"/>
</dbReference>
<proteinExistence type="inferred from homology"/>
<keyword evidence="6 9" id="KW-0812">Transmembrane</keyword>
<dbReference type="Gene3D" id="3.30.2090.10">
    <property type="entry name" value="Multidrug efflux transporter AcrB TolC docking domain, DN and DC subdomains"/>
    <property type="match status" value="2"/>
</dbReference>
<dbReference type="EMBL" id="NRSH01000014">
    <property type="protein sequence ID" value="MBK1725903.1"/>
    <property type="molecule type" value="Genomic_DNA"/>
</dbReference>
<feature type="transmembrane region" description="Helical" evidence="9">
    <location>
        <begin position="438"/>
        <end position="459"/>
    </location>
</feature>
<feature type="transmembrane region" description="Helical" evidence="9">
    <location>
        <begin position="536"/>
        <end position="555"/>
    </location>
</feature>
<evidence type="ECO:0000256" key="3">
    <source>
        <dbReference type="ARBA" id="ARBA00022448"/>
    </source>
</evidence>
<evidence type="ECO:0000313" key="11">
    <source>
        <dbReference type="Proteomes" id="UP000738126"/>
    </source>
</evidence>
<sequence length="1040" mass="112430">MVNFFLKRPVFAWVLAIAVMITGVLALQTLPIQRYPTVAPPAVSVEATYPGASADTVSNTVVQVIEQQMTGVEGLIYMSSTASSSGRAEITLTFEAGTDPDMAQVQVQNKLKQAEPLLPTAVQRQGVEVTKANTSFLMVTSFISADGRLDKQDLADFIASEVEEPIGRVKGVGNTQVFGSQYAMRIWLDPSALTEHQLTVGDIRSALEAQNTVVTAGELGGLPAVEGQQLNATVSARGLLEDPEAFRDILLKTDAEGGQVRLEDVARVELGGETSAIQTFYNQRPAAGLGINLAPGANSLATAERVKERLAELEPYFPEGVEVRYPYSTAPFVEASIDQVGHTLVEAIILVVLVMVLFLQSWRATLIPTLAIPVVLLGTFAVMAATGFSINMLTMFGMVLAIGLLVDDAIVVVENVERIMEEEGVGPFEATRRSMRQITGALVGIGVVLSAVFVPMAFFPGSTGAIYRQFSITIVTAMALSVLVALILSPTLCAKMLRAQQGEGRVRRLLFGWFNRLLEAATRGYVAAVGHITRRWLPYTIAFVALVGVLAALFGRLPQAFLPEEDQGVLVTQFQLPPGATQQRTLDTIDKVEEYFLSKEAVDGVFAVAGFSFTGRAQNVGIAFVNLKPWDERQGRAQSAQALIGKANRDLAGMIRDGRVVAFNLPPIPALGNATGFDLYLQDRGGLGHEGLMKAQGQFLQMAAQSPVLARVRPNGLADNPRYDLEIDEAKARALEVPLPAVNQLLSVAWGSGYINDFLHEGRLKRVYMQGQAPHRMLPQDFRDWYVRNEQGEMVPLNELTEGEWTFGSPRLERFNGVPARNIRGEPAPGYSTGEAMAEVERIIEQLPEGIDHAWGGISYQEQQSGSQAPLLYALSLIVVFLALAALYESWTIPFAVILAVPLGVLGAVAAALLRELPNNIFFQVGILTTLGLTAKNAILIVEFARDLEQQGRSLIEATLEAVRIRLRPILMTSLAFSMGVVPLAFSSGAGAGSQVAIGTAVLGGMVSATFLAIFFIPLFYVLIRRLSDWLSGRSRRASS</sequence>
<feature type="transmembrane region" description="Helical" evidence="9">
    <location>
        <begin position="340"/>
        <end position="359"/>
    </location>
</feature>
<evidence type="ECO:0000256" key="9">
    <source>
        <dbReference type="RuleBase" id="RU364070"/>
    </source>
</evidence>
<feature type="transmembrane region" description="Helical" evidence="9">
    <location>
        <begin position="366"/>
        <end position="386"/>
    </location>
</feature>
<keyword evidence="8 9" id="KW-0472">Membrane</keyword>
<dbReference type="RefSeq" id="WP_200256502.1">
    <property type="nucleotide sequence ID" value="NZ_NRSH01000014.1"/>
</dbReference>
<dbReference type="Gene3D" id="3.30.70.1440">
    <property type="entry name" value="Multidrug efflux transporter AcrB pore domain"/>
    <property type="match status" value="1"/>
</dbReference>
<comment type="similarity">
    <text evidence="2 9">Belongs to the resistance-nodulation-cell division (RND) (TC 2.A.6) family.</text>
</comment>
<dbReference type="NCBIfam" id="NF000282">
    <property type="entry name" value="RND_permease_1"/>
    <property type="match status" value="1"/>
</dbReference>
<name>A0ABS1E332_9GAMM</name>
<feature type="transmembrane region" description="Helical" evidence="9">
    <location>
        <begin position="465"/>
        <end position="488"/>
    </location>
</feature>
<dbReference type="SUPFAM" id="SSF82866">
    <property type="entry name" value="Multidrug efflux transporter AcrB transmembrane domain"/>
    <property type="match status" value="2"/>
</dbReference>
<evidence type="ECO:0000256" key="5">
    <source>
        <dbReference type="ARBA" id="ARBA00022519"/>
    </source>
</evidence>
<keyword evidence="4" id="KW-1003">Cell membrane</keyword>
<feature type="transmembrane region" description="Helical" evidence="9">
    <location>
        <begin position="921"/>
        <end position="944"/>
    </location>
</feature>
<feature type="transmembrane region" description="Helical" evidence="9">
    <location>
        <begin position="895"/>
        <end position="915"/>
    </location>
</feature>
<evidence type="ECO:0000256" key="2">
    <source>
        <dbReference type="ARBA" id="ARBA00010942"/>
    </source>
</evidence>
<dbReference type="Gene3D" id="1.20.1640.10">
    <property type="entry name" value="Multidrug efflux transporter AcrB transmembrane domain"/>
    <property type="match status" value="2"/>
</dbReference>
<dbReference type="PRINTS" id="PR00702">
    <property type="entry name" value="ACRIFLAVINRP"/>
</dbReference>
<dbReference type="InterPro" id="IPR001036">
    <property type="entry name" value="Acrflvin-R"/>
</dbReference>
<evidence type="ECO:0000256" key="6">
    <source>
        <dbReference type="ARBA" id="ARBA00022692"/>
    </source>
</evidence>
<feature type="transmembrane region" description="Helical" evidence="9">
    <location>
        <begin position="998"/>
        <end position="1024"/>
    </location>
</feature>
<evidence type="ECO:0000256" key="4">
    <source>
        <dbReference type="ARBA" id="ARBA00022475"/>
    </source>
</evidence>
<dbReference type="Gene3D" id="3.30.70.1320">
    <property type="entry name" value="Multidrug efflux transporter AcrB pore domain like"/>
    <property type="match status" value="1"/>
</dbReference>
<keyword evidence="7 9" id="KW-1133">Transmembrane helix</keyword>
<dbReference type="SUPFAM" id="SSF82714">
    <property type="entry name" value="Multidrug efflux transporter AcrB TolC docking domain, DN and DC subdomains"/>
    <property type="match status" value="2"/>
</dbReference>
<comment type="caution">
    <text evidence="10">The sequence shown here is derived from an EMBL/GenBank/DDBJ whole genome shotgun (WGS) entry which is preliminary data.</text>
</comment>
<feature type="transmembrane region" description="Helical" evidence="9">
    <location>
        <begin position="965"/>
        <end position="986"/>
    </location>
</feature>
<dbReference type="NCBIfam" id="TIGR00915">
    <property type="entry name" value="2A0602"/>
    <property type="match status" value="1"/>
</dbReference>
<comment type="caution">
    <text evidence="9">Lacks conserved residue(s) required for the propagation of feature annotation.</text>
</comment>
<dbReference type="InterPro" id="IPR027463">
    <property type="entry name" value="AcrB_DN_DC_subdom"/>
</dbReference>
<gene>
    <name evidence="10" type="ORF">CKO13_02485</name>
</gene>
<feature type="transmembrane region" description="Helical" evidence="9">
    <location>
        <begin position="871"/>
        <end position="888"/>
    </location>
</feature>
<evidence type="ECO:0000256" key="7">
    <source>
        <dbReference type="ARBA" id="ARBA00022989"/>
    </source>
</evidence>
<dbReference type="PANTHER" id="PTHR32063:SF13">
    <property type="entry name" value="MULTIDRUG EFFLUX PUMP SUBUNIT ACRB-RELATED"/>
    <property type="match status" value="1"/>
</dbReference>
<dbReference type="SUPFAM" id="SSF82693">
    <property type="entry name" value="Multidrug efflux transporter AcrB pore domain, PN1, PN2, PC1 and PC2 subdomains"/>
    <property type="match status" value="3"/>
</dbReference>
<dbReference type="PANTHER" id="PTHR32063">
    <property type="match status" value="1"/>
</dbReference>
<organism evidence="10 11">
    <name type="scientific">Halorhodospira neutriphila</name>
    <dbReference type="NCBI Taxonomy" id="168379"/>
    <lineage>
        <taxon>Bacteria</taxon>
        <taxon>Pseudomonadati</taxon>
        <taxon>Pseudomonadota</taxon>
        <taxon>Gammaproteobacteria</taxon>
        <taxon>Chromatiales</taxon>
        <taxon>Ectothiorhodospiraceae</taxon>
        <taxon>Halorhodospira</taxon>
    </lineage>
</organism>
<accession>A0ABS1E332</accession>
<evidence type="ECO:0000313" key="10">
    <source>
        <dbReference type="EMBL" id="MBK1725903.1"/>
    </source>
</evidence>
<evidence type="ECO:0000256" key="8">
    <source>
        <dbReference type="ARBA" id="ARBA00023136"/>
    </source>
</evidence>
<dbReference type="Proteomes" id="UP000738126">
    <property type="component" value="Unassembled WGS sequence"/>
</dbReference>